<sequence>MDAPTHMLMQAMRHLPDSIRAERIASATLQLEISGRCVQFAVLERHVKYQATLNGLIRMGNNKLLVCNALCREYADFCVANEINYLDILGNIWIKTAQVSYWHQNY</sequence>
<name>A0A2S5KWW8_9PROT</name>
<gene>
    <name evidence="1" type="ORF">C4K68_00035</name>
</gene>
<organism evidence="1 2">
    <name type="scientific">Proteobacteria bacterium 228</name>
    <dbReference type="NCBI Taxonomy" id="2083153"/>
    <lineage>
        <taxon>Bacteria</taxon>
        <taxon>Pseudomonadati</taxon>
        <taxon>Pseudomonadota</taxon>
    </lineage>
</organism>
<dbReference type="Proteomes" id="UP000238196">
    <property type="component" value="Unassembled WGS sequence"/>
</dbReference>
<evidence type="ECO:0000313" key="2">
    <source>
        <dbReference type="Proteomes" id="UP000238196"/>
    </source>
</evidence>
<dbReference type="AlphaFoldDB" id="A0A2S5KWW8"/>
<proteinExistence type="predicted"/>
<dbReference type="EMBL" id="PRLP01000001">
    <property type="protein sequence ID" value="PPC79347.1"/>
    <property type="molecule type" value="Genomic_DNA"/>
</dbReference>
<evidence type="ECO:0000313" key="1">
    <source>
        <dbReference type="EMBL" id="PPC79347.1"/>
    </source>
</evidence>
<reference evidence="1 2" key="1">
    <citation type="submission" date="2018-02" db="EMBL/GenBank/DDBJ databases">
        <title>novel marine gammaproteobacteria from coastal saline agro ecosystem.</title>
        <authorList>
            <person name="Krishnan R."/>
            <person name="Ramesh Kumar N."/>
        </authorList>
    </citation>
    <scope>NUCLEOTIDE SEQUENCE [LARGE SCALE GENOMIC DNA]</scope>
    <source>
        <strain evidence="1 2">228</strain>
    </source>
</reference>
<protein>
    <submittedName>
        <fullName evidence="1">Uncharacterized protein</fullName>
    </submittedName>
</protein>
<accession>A0A2S5KWW8</accession>
<comment type="caution">
    <text evidence="1">The sequence shown here is derived from an EMBL/GenBank/DDBJ whole genome shotgun (WGS) entry which is preliminary data.</text>
</comment>